<comment type="caution">
    <text evidence="1">The sequence shown here is derived from an EMBL/GenBank/DDBJ whole genome shotgun (WGS) entry which is preliminary data.</text>
</comment>
<name>X1CVG5_9ZZZZ</name>
<gene>
    <name evidence="1" type="ORF">S01H4_47541</name>
</gene>
<reference evidence="1" key="1">
    <citation type="journal article" date="2014" name="Front. Microbiol.">
        <title>High frequency of phylogenetically diverse reductive dehalogenase-homologous genes in deep subseafloor sedimentary metagenomes.</title>
        <authorList>
            <person name="Kawai M."/>
            <person name="Futagami T."/>
            <person name="Toyoda A."/>
            <person name="Takaki Y."/>
            <person name="Nishi S."/>
            <person name="Hori S."/>
            <person name="Arai W."/>
            <person name="Tsubouchi T."/>
            <person name="Morono Y."/>
            <person name="Uchiyama I."/>
            <person name="Ito T."/>
            <person name="Fujiyama A."/>
            <person name="Inagaki F."/>
            <person name="Takami H."/>
        </authorList>
    </citation>
    <scope>NUCLEOTIDE SEQUENCE</scope>
    <source>
        <strain evidence="1">Expedition CK06-06</strain>
    </source>
</reference>
<evidence type="ECO:0000313" key="1">
    <source>
        <dbReference type="EMBL" id="GAH00090.1"/>
    </source>
</evidence>
<sequence length="29" mass="3496">FGHLLKKLQQNFFNLGGIEYKIFLFSYMV</sequence>
<protein>
    <submittedName>
        <fullName evidence="1">Uncharacterized protein</fullName>
    </submittedName>
</protein>
<accession>X1CVG5</accession>
<feature type="non-terminal residue" evidence="1">
    <location>
        <position position="1"/>
    </location>
</feature>
<dbReference type="AlphaFoldDB" id="X1CVG5"/>
<dbReference type="EMBL" id="BART01026704">
    <property type="protein sequence ID" value="GAH00090.1"/>
    <property type="molecule type" value="Genomic_DNA"/>
</dbReference>
<proteinExistence type="predicted"/>
<organism evidence="1">
    <name type="scientific">marine sediment metagenome</name>
    <dbReference type="NCBI Taxonomy" id="412755"/>
    <lineage>
        <taxon>unclassified sequences</taxon>
        <taxon>metagenomes</taxon>
        <taxon>ecological metagenomes</taxon>
    </lineage>
</organism>